<accession>A0A428US50</accession>
<dbReference type="PROSITE" id="PS51257">
    <property type="entry name" value="PROKAR_LIPOPROTEIN"/>
    <property type="match status" value="1"/>
</dbReference>
<dbReference type="Pfam" id="PF00732">
    <property type="entry name" value="GMC_oxred_N"/>
    <property type="match status" value="1"/>
</dbReference>
<dbReference type="AlphaFoldDB" id="A0A428US50"/>
<feature type="transmembrane region" description="Helical" evidence="2">
    <location>
        <begin position="1162"/>
        <end position="1184"/>
    </location>
</feature>
<dbReference type="Proteomes" id="UP000288429">
    <property type="component" value="Unassembled WGS sequence"/>
</dbReference>
<dbReference type="PANTHER" id="PTHR11552:SF78">
    <property type="entry name" value="GLUCOSE-METHANOL-CHOLINE OXIDOREDUCTASE N-TERMINAL DOMAIN-CONTAINING PROTEIN"/>
    <property type="match status" value="1"/>
</dbReference>
<dbReference type="SUPFAM" id="SSF54373">
    <property type="entry name" value="FAD-linked reductases, C-terminal domain"/>
    <property type="match status" value="1"/>
</dbReference>
<dbReference type="GO" id="GO:0016614">
    <property type="term" value="F:oxidoreductase activity, acting on CH-OH group of donors"/>
    <property type="evidence" value="ECO:0007669"/>
    <property type="project" value="InterPro"/>
</dbReference>
<feature type="domain" description="Glucose-methanol-choline oxidoreductase N-terminal" evidence="3">
    <location>
        <begin position="283"/>
        <end position="297"/>
    </location>
</feature>
<dbReference type="EMBL" id="NIZV01000037">
    <property type="protein sequence ID" value="RSM17109.1"/>
    <property type="molecule type" value="Genomic_DNA"/>
</dbReference>
<proteinExistence type="inferred from homology"/>
<dbReference type="PROSITE" id="PS00624">
    <property type="entry name" value="GMC_OXRED_2"/>
    <property type="match status" value="1"/>
</dbReference>
<keyword evidence="5" id="KW-1185">Reference proteome</keyword>
<keyword evidence="2" id="KW-0472">Membrane</keyword>
<feature type="transmembrane region" description="Helical" evidence="2">
    <location>
        <begin position="683"/>
        <end position="708"/>
    </location>
</feature>
<dbReference type="Gene3D" id="3.50.50.60">
    <property type="entry name" value="FAD/NAD(P)-binding domain"/>
    <property type="match status" value="1"/>
</dbReference>
<evidence type="ECO:0000313" key="5">
    <source>
        <dbReference type="Proteomes" id="UP000288429"/>
    </source>
</evidence>
<gene>
    <name evidence="4" type="ORF">CDV31_004002</name>
</gene>
<name>A0A428US50_9HYPO</name>
<evidence type="ECO:0000256" key="1">
    <source>
        <dbReference type="ARBA" id="ARBA00010790"/>
    </source>
</evidence>
<evidence type="ECO:0000256" key="2">
    <source>
        <dbReference type="SAM" id="Phobius"/>
    </source>
</evidence>
<organism evidence="4 5">
    <name type="scientific">Fusarium ambrosium</name>
    <dbReference type="NCBI Taxonomy" id="131363"/>
    <lineage>
        <taxon>Eukaryota</taxon>
        <taxon>Fungi</taxon>
        <taxon>Dikarya</taxon>
        <taxon>Ascomycota</taxon>
        <taxon>Pezizomycotina</taxon>
        <taxon>Sordariomycetes</taxon>
        <taxon>Hypocreomycetidae</taxon>
        <taxon>Hypocreales</taxon>
        <taxon>Nectriaceae</taxon>
        <taxon>Fusarium</taxon>
        <taxon>Fusarium solani species complex</taxon>
    </lineage>
</organism>
<comment type="similarity">
    <text evidence="1">Belongs to the GMC oxidoreductase family.</text>
</comment>
<evidence type="ECO:0000259" key="3">
    <source>
        <dbReference type="PROSITE" id="PS00624"/>
    </source>
</evidence>
<dbReference type="Pfam" id="PF05199">
    <property type="entry name" value="GMC_oxred_C"/>
    <property type="match status" value="1"/>
</dbReference>
<dbReference type="InterPro" id="IPR036188">
    <property type="entry name" value="FAD/NAD-bd_sf"/>
</dbReference>
<dbReference type="GO" id="GO:0050660">
    <property type="term" value="F:flavin adenine dinucleotide binding"/>
    <property type="evidence" value="ECO:0007669"/>
    <property type="project" value="InterPro"/>
</dbReference>
<keyword evidence="2" id="KW-1133">Transmembrane helix</keyword>
<dbReference type="InterPro" id="IPR007867">
    <property type="entry name" value="GMC_OxRtase_C"/>
</dbReference>
<dbReference type="Gene3D" id="3.30.560.10">
    <property type="entry name" value="Glucose Oxidase, domain 3"/>
    <property type="match status" value="1"/>
</dbReference>
<dbReference type="SUPFAM" id="SSF51905">
    <property type="entry name" value="FAD/NAD(P)-binding domain"/>
    <property type="match status" value="1"/>
</dbReference>
<keyword evidence="2" id="KW-0812">Transmembrane</keyword>
<protein>
    <recommendedName>
        <fullName evidence="3">Glucose-methanol-choline oxidoreductase N-terminal domain-containing protein</fullName>
    </recommendedName>
</protein>
<comment type="caution">
    <text evidence="4">The sequence shown here is derived from an EMBL/GenBank/DDBJ whole genome shotgun (WGS) entry which is preliminary data.</text>
</comment>
<feature type="transmembrane region" description="Helical" evidence="2">
    <location>
        <begin position="645"/>
        <end position="671"/>
    </location>
</feature>
<sequence>MGLYTKLAENVDEVDVIIAGGGTAACVVAGRLAEADPSLSILLIEGGPDNKGVANIENPVFFLDHLLPTAKTTIFYKGNKSEKLAGRECIVPSGGTLGGGSSINFMMYTRAQREDFDSWKTPGWSADEILPFLKKLETYHGRGDPSVHGHEGPVQVSDGTFRSTGSESDFIKAASQVGWPEIQDLQSLDNNNGYERWLRYVSKEGKRQDTATAYVHEKLTDTKYPNLHVLVEAKVVRVLLDDDKRAVGVEYTSNPAFQPELNTTQQTPKLTVKARKLVVVSCGACGTPPVLERSGLGDPKILERAGVPVKVDLPGVGHEYQDHQLILYPYKTNLQPHETIDRVLRHPEKRQELIDSKDKVLGWNSIDVSSKLRPTDAEVTALGPDFQKAWDKDFKNTPNKPIMLMGLVSCFLGDPSSVPEEQYVTVGNYTAYPYSRGHMHITGPNVDDPLDFDVGYLNDENDIDLKKQVWAYKKSREIMRRTEMYRGEIAPGHPAFPEGSPAACVNLKESSLSDVKDVEYSAEDDKAIEQWVRENVGTTWHSIATCRMAPRDEFGVVDERLNVWGTKGLKLADLSIAPANVGANTNNTAIVIGEKAADIIIKDLGLGQDDLGTSTTGPPKNTESHNPGEGYNLTRWAFMKESVGWNVWLSDFAAIASPIAFVIVAISVLLLDGKPIEGLALKGWQNAIIALATAFPIIFALIVGRLVYEMARWRLEKGATLGSLEQLIGSRTFGSTVVTLLHHRASKPLSIVLVLVWALSPLGAQSMLRMLDLRLEPRVQDSTIVHFDTDAPTQQSCLMPSTRDGSAGLAAMVSYVKTMFGAVLLSPSTTKLDSMDTWGNVKVPILNSTSNNWTSISWSAELEHYSAFVGIPTTGVSVGNNTFQLESSYVDLSCSNISKTATFTQDITFGWRNLNSFPLENGTWYGFNTSSTLDRSSAPWAIALDRFVDDFWSGFGVKSHRSKQNMYCRPALFKNETGIDAGLARLYFQAKLGASDALPSAGLTAYCDVHQRYVESKVTCQRSDMGGQQNCTVTAQRPSQRPHAPDSISHLSIPWVFRYISREIPLTTAPENSGHPGFILQYLDNPSIGNFTMVQQLSMFEHIDADLFSRRLSQVINTYILLSQMFLQATGVSAESAGTTDWNMVAPAQVSTLIETFSVPRLWIGLCLLSSLMLLICGVLSIILTRLSAGPDILGYASTLIRDSRYIDTPHEVGRMEGADLSRKMGDLRIRYGFVGESPEGQMRSGVGLQEETQPLKLYRG</sequence>
<dbReference type="PANTHER" id="PTHR11552">
    <property type="entry name" value="GLUCOSE-METHANOL-CHOLINE GMC OXIDOREDUCTASE"/>
    <property type="match status" value="1"/>
</dbReference>
<dbReference type="InterPro" id="IPR012132">
    <property type="entry name" value="GMC_OxRdtase"/>
</dbReference>
<reference evidence="4 5" key="1">
    <citation type="submission" date="2017-06" db="EMBL/GenBank/DDBJ databases">
        <title>Cmopartive genomic analysis of Ambrosia Fusariam Clade fungi.</title>
        <authorList>
            <person name="Stajich J.E."/>
            <person name="Carrillo J."/>
            <person name="Kijimoto T."/>
            <person name="Eskalen A."/>
            <person name="O'Donnell K."/>
            <person name="Kasson M."/>
        </authorList>
    </citation>
    <scope>NUCLEOTIDE SEQUENCE [LARGE SCALE GENOMIC DNA]</scope>
    <source>
        <strain evidence="4 5">NRRL 20438</strain>
    </source>
</reference>
<evidence type="ECO:0000313" key="4">
    <source>
        <dbReference type="EMBL" id="RSM17109.1"/>
    </source>
</evidence>
<dbReference type="InterPro" id="IPR000172">
    <property type="entry name" value="GMC_OxRdtase_N"/>
</dbReference>